<dbReference type="Proteomes" id="UP000077202">
    <property type="component" value="Unassembled WGS sequence"/>
</dbReference>
<keyword evidence="5" id="KW-0539">Nucleus</keyword>
<dbReference type="InterPro" id="IPR036322">
    <property type="entry name" value="WD40_repeat_dom_sf"/>
</dbReference>
<dbReference type="InterPro" id="IPR015943">
    <property type="entry name" value="WD40/YVTN_repeat-like_dom_sf"/>
</dbReference>
<dbReference type="SUPFAM" id="SSF50978">
    <property type="entry name" value="WD40 repeat-like"/>
    <property type="match status" value="1"/>
</dbReference>
<dbReference type="InterPro" id="IPR018983">
    <property type="entry name" value="U3_snoRNA-assocProt_15_C"/>
</dbReference>
<evidence type="ECO:0000256" key="5">
    <source>
        <dbReference type="ARBA" id="ARBA00023242"/>
    </source>
</evidence>
<keyword evidence="4" id="KW-0677">Repeat</keyword>
<feature type="domain" description="U3 small nucleolar RNA-associated protein 15 C-terminal" evidence="7">
    <location>
        <begin position="384"/>
        <end position="509"/>
    </location>
</feature>
<dbReference type="GO" id="GO:0005730">
    <property type="term" value="C:nucleolus"/>
    <property type="evidence" value="ECO:0007669"/>
    <property type="project" value="UniProtKB-SubCell"/>
</dbReference>
<dbReference type="GO" id="GO:0045943">
    <property type="term" value="P:positive regulation of transcription by RNA polymerase I"/>
    <property type="evidence" value="ECO:0007669"/>
    <property type="project" value="TreeGrafter"/>
</dbReference>
<keyword evidence="9" id="KW-1185">Reference proteome</keyword>
<evidence type="ECO:0000256" key="3">
    <source>
        <dbReference type="ARBA" id="ARBA00022574"/>
    </source>
</evidence>
<accession>A0A176VHU1</accession>
<dbReference type="SMART" id="SM00320">
    <property type="entry name" value="WD40"/>
    <property type="match status" value="7"/>
</dbReference>
<gene>
    <name evidence="8" type="ORF">AXG93_948s1160</name>
</gene>
<comment type="subcellular location">
    <subcellularLocation>
        <location evidence="1">Nucleus</location>
        <location evidence="1">Nucleolus</location>
    </subcellularLocation>
</comment>
<evidence type="ECO:0000256" key="4">
    <source>
        <dbReference type="ARBA" id="ARBA00022737"/>
    </source>
</evidence>
<dbReference type="EMBL" id="LVLJ01003603">
    <property type="protein sequence ID" value="OAE20509.1"/>
    <property type="molecule type" value="Genomic_DNA"/>
</dbReference>
<dbReference type="PANTHER" id="PTHR19924">
    <property type="entry name" value="UTP15 U3 SMALL NUCLEOLAR RNA-ASSOCIATED PROTEIN 15 FAMILY MEMBER"/>
    <property type="match status" value="1"/>
</dbReference>
<protein>
    <recommendedName>
        <fullName evidence="7">U3 small nucleolar RNA-associated protein 15 C-terminal domain-containing protein</fullName>
    </recommendedName>
</protein>
<evidence type="ECO:0000256" key="1">
    <source>
        <dbReference type="ARBA" id="ARBA00004604"/>
    </source>
</evidence>
<evidence type="ECO:0000256" key="6">
    <source>
        <dbReference type="PROSITE-ProRule" id="PRU00221"/>
    </source>
</evidence>
<dbReference type="PROSITE" id="PS50082">
    <property type="entry name" value="WD_REPEATS_2"/>
    <property type="match status" value="2"/>
</dbReference>
<dbReference type="Pfam" id="PF09384">
    <property type="entry name" value="UTP15_C"/>
    <property type="match status" value="1"/>
</dbReference>
<keyword evidence="2" id="KW-0698">rRNA processing</keyword>
<dbReference type="PANTHER" id="PTHR19924:SF26">
    <property type="entry name" value="U3 SMALL NUCLEOLAR RNA-ASSOCIATED PROTEIN 15 HOMOLOG"/>
    <property type="match status" value="1"/>
</dbReference>
<dbReference type="InterPro" id="IPR001680">
    <property type="entry name" value="WD40_rpt"/>
</dbReference>
<name>A0A176VHU1_MARPO</name>
<organism evidence="8 9">
    <name type="scientific">Marchantia polymorpha subsp. ruderalis</name>
    <dbReference type="NCBI Taxonomy" id="1480154"/>
    <lineage>
        <taxon>Eukaryota</taxon>
        <taxon>Viridiplantae</taxon>
        <taxon>Streptophyta</taxon>
        <taxon>Embryophyta</taxon>
        <taxon>Marchantiophyta</taxon>
        <taxon>Marchantiopsida</taxon>
        <taxon>Marchantiidae</taxon>
        <taxon>Marchantiales</taxon>
        <taxon>Marchantiaceae</taxon>
        <taxon>Marchantia</taxon>
    </lineage>
</organism>
<evidence type="ECO:0000313" key="9">
    <source>
        <dbReference type="Proteomes" id="UP000077202"/>
    </source>
</evidence>
<evidence type="ECO:0000259" key="7">
    <source>
        <dbReference type="Pfam" id="PF09384"/>
    </source>
</evidence>
<dbReference type="Gene3D" id="2.130.10.10">
    <property type="entry name" value="YVTN repeat-like/Quinoprotein amine dehydrogenase"/>
    <property type="match status" value="2"/>
</dbReference>
<dbReference type="GO" id="GO:0006364">
    <property type="term" value="P:rRNA processing"/>
    <property type="evidence" value="ECO:0007669"/>
    <property type="project" value="UniProtKB-KW"/>
</dbReference>
<sequence>MAVIGTDYVPVRPKLYPKSRDSLTVDSKFWKSFKAQRTEQQIAAVSSIHFSPVSPYDFAVTSSTRVTIYNGKTREVKKNISRFSDVAYSGAYRGDGQLIVAGGESGLIQVFDATSRTVLRQLKGHKRAVHWVRYSLEDRLHVLSAGDDNSVRWWDVASQTQLFKMEQHTDYVRCGASSPSSEYTWATGSYDHSVRLWDVRAAKCVLQLKQETPLEDVIFFPSGGLVATAGGNVVNIWDVVGGGKLLYSLANHQKTVTKLCFTSPDIAGTPSPRLVSASLDGHVRMFELEKFKVTHAAKYSSGSILSMDISPACTTLVVGMSNGALAIRDRRKVAELDDLSAPALPALGEAATGTELMGMEPLKPPPKKPLNPNSHRYFLRGRTEKASESDHFYAREKKINLTRYDVFLRKFRYRDALTTALRTSDPKVVVAVMEELVARKGLVRALTNLDNMNLVSLMSFLAKQAMFPKYARLLIPVTLRVLDMYEGTFRSIPAINRPIAWLKERVTQEEVSWTPAGSGKFGGIGGDLVQSGICPKMFGLLYFQ</sequence>
<dbReference type="PROSITE" id="PS50294">
    <property type="entry name" value="WD_REPEATS_REGION"/>
    <property type="match status" value="1"/>
</dbReference>
<proteinExistence type="predicted"/>
<evidence type="ECO:0000256" key="2">
    <source>
        <dbReference type="ARBA" id="ARBA00022552"/>
    </source>
</evidence>
<dbReference type="AlphaFoldDB" id="A0A176VHU1"/>
<reference evidence="8" key="1">
    <citation type="submission" date="2016-03" db="EMBL/GenBank/DDBJ databases">
        <title>Mechanisms controlling the formation of the plant cell surface in tip-growing cells are functionally conserved among land plants.</title>
        <authorList>
            <person name="Honkanen S."/>
            <person name="Jones V.A."/>
            <person name="Morieri G."/>
            <person name="Champion C."/>
            <person name="Hetherington A.J."/>
            <person name="Kelly S."/>
            <person name="Saint-Marcoux D."/>
            <person name="Proust H."/>
            <person name="Prescott H."/>
            <person name="Dolan L."/>
        </authorList>
    </citation>
    <scope>NUCLEOTIDE SEQUENCE [LARGE SCALE GENOMIC DNA]</scope>
    <source>
        <tissue evidence="8">Whole gametophyte</tissue>
    </source>
</reference>
<dbReference type="FunFam" id="2.130.10.10:FF:001192">
    <property type="entry name" value="Protein SLOW WALKER 1"/>
    <property type="match status" value="1"/>
</dbReference>
<feature type="repeat" description="WD" evidence="6">
    <location>
        <begin position="165"/>
        <end position="207"/>
    </location>
</feature>
<keyword evidence="3 6" id="KW-0853">WD repeat</keyword>
<evidence type="ECO:0000313" key="8">
    <source>
        <dbReference type="EMBL" id="OAE20509.1"/>
    </source>
</evidence>
<feature type="repeat" description="WD" evidence="6">
    <location>
        <begin position="122"/>
        <end position="164"/>
    </location>
</feature>
<dbReference type="CDD" id="cd00200">
    <property type="entry name" value="WD40"/>
    <property type="match status" value="1"/>
</dbReference>
<comment type="caution">
    <text evidence="8">The sequence shown here is derived from an EMBL/GenBank/DDBJ whole genome shotgun (WGS) entry which is preliminary data.</text>
</comment>
<dbReference type="Pfam" id="PF00400">
    <property type="entry name" value="WD40"/>
    <property type="match status" value="3"/>
</dbReference>